<dbReference type="InterPro" id="IPR050095">
    <property type="entry name" value="ECF_ABC_transporter_ATP-bd"/>
</dbReference>
<comment type="subcellular location">
    <subcellularLocation>
        <location evidence="1">Cell membrane</location>
        <topology evidence="1">Peripheral membrane protein</topology>
    </subcellularLocation>
</comment>
<dbReference type="GO" id="GO:0016787">
    <property type="term" value="F:hydrolase activity"/>
    <property type="evidence" value="ECO:0007669"/>
    <property type="project" value="UniProtKB-KW"/>
</dbReference>
<proteinExistence type="inferred from homology"/>
<evidence type="ECO:0000256" key="9">
    <source>
        <dbReference type="ARBA" id="ARBA00023136"/>
    </source>
</evidence>
<dbReference type="GO" id="GO:0005524">
    <property type="term" value="F:ATP binding"/>
    <property type="evidence" value="ECO:0007669"/>
    <property type="project" value="UniProtKB-KW"/>
</dbReference>
<keyword evidence="12" id="KW-0378">Hydrolase</keyword>
<keyword evidence="13" id="KW-1185">Reference proteome</keyword>
<keyword evidence="9" id="KW-0472">Membrane</keyword>
<gene>
    <name evidence="12" type="ORF">J2S37_000769</name>
</gene>
<dbReference type="InterPro" id="IPR003439">
    <property type="entry name" value="ABC_transporter-like_ATP-bd"/>
</dbReference>
<keyword evidence="8" id="KW-1278">Translocase</keyword>
<dbReference type="RefSeq" id="WP_277104392.1">
    <property type="nucleotide sequence ID" value="NZ_BAAAJS010000006.1"/>
</dbReference>
<dbReference type="SUPFAM" id="SSF52540">
    <property type="entry name" value="P-loop containing nucleoside triphosphate hydrolases"/>
    <property type="match status" value="2"/>
</dbReference>
<evidence type="ECO:0000256" key="4">
    <source>
        <dbReference type="ARBA" id="ARBA00022475"/>
    </source>
</evidence>
<keyword evidence="3" id="KW-0813">Transport</keyword>
<dbReference type="CDD" id="cd03225">
    <property type="entry name" value="ABC_cobalt_CbiO_domain1"/>
    <property type="match status" value="1"/>
</dbReference>
<evidence type="ECO:0000313" key="13">
    <source>
        <dbReference type="Proteomes" id="UP001183619"/>
    </source>
</evidence>
<reference evidence="12 13" key="1">
    <citation type="submission" date="2023-07" db="EMBL/GenBank/DDBJ databases">
        <title>Sequencing the genomes of 1000 actinobacteria strains.</title>
        <authorList>
            <person name="Klenk H.-P."/>
        </authorList>
    </citation>
    <scope>NUCLEOTIDE SEQUENCE [LARGE SCALE GENOMIC DNA]</scope>
    <source>
        <strain evidence="12 13">DSM 44508</strain>
    </source>
</reference>
<feature type="domain" description="ABC transporter" evidence="11">
    <location>
        <begin position="18"/>
        <end position="255"/>
    </location>
</feature>
<comment type="function">
    <text evidence="10">Probably part of an ABC transporter complex. Responsible for energy coupling to the transport system.</text>
</comment>
<evidence type="ECO:0000313" key="12">
    <source>
        <dbReference type="EMBL" id="MDR7354231.1"/>
    </source>
</evidence>
<dbReference type="EMBL" id="JAVDYF010000001">
    <property type="protein sequence ID" value="MDR7354231.1"/>
    <property type="molecule type" value="Genomic_DNA"/>
</dbReference>
<evidence type="ECO:0000256" key="7">
    <source>
        <dbReference type="ARBA" id="ARBA00022840"/>
    </source>
</evidence>
<dbReference type="PANTHER" id="PTHR43553:SF23">
    <property type="entry name" value="ABC TRANSPORTER ATP-BINDING COMPONENT"/>
    <property type="match status" value="1"/>
</dbReference>
<evidence type="ECO:0000256" key="10">
    <source>
        <dbReference type="ARBA" id="ARBA00025157"/>
    </source>
</evidence>
<sequence>MTSSSQSLPHPSAAEIHMDIAHVRYSAVQADVVHDFSFHPRPGSVTLICGASGSGKSSVLRLINGLIPHFHQAEVEGTVTVGKLDVSTMELYRSGELCATVFQNPRTQFFTTEVDSELAFAGQNFHVPAQEIARRSAMALNRIGITELAGRSLHQLSGGQLQKVACAQAMAQYTPIVLFDEPTSNLDPGAIEDFSAVIAALKEEGKTIVIAEHRLYFLRALVDEVLVLDNGTVTHRFSGEEFFGLDQSFVHELGLRRTLPPTLEVEADHPSVSEVSPKDAGVVIESLRVSFGKTPVLDVAGVFFPSGVVTGVVGPNGAGKTTLARVLVGVQKADRGSKISGVRSAFLVMQDVHRQLFAERVDKEAPMEFLVPMGLDTLASRHPLSLSGGQKQRLVCATAMSMNAQVVIFDEPTSGVDYRHLQSISQLLRTLAEQGKVVIVISHDYEFLNHCADRIVELQPHG</sequence>
<dbReference type="Pfam" id="PF00005">
    <property type="entry name" value="ABC_tran"/>
    <property type="match status" value="2"/>
</dbReference>
<keyword evidence="5" id="KW-0677">Repeat</keyword>
<dbReference type="Proteomes" id="UP001183619">
    <property type="component" value="Unassembled WGS sequence"/>
</dbReference>
<dbReference type="EC" id="3.6.3.-" evidence="12"/>
<keyword evidence="4" id="KW-1003">Cell membrane</keyword>
<dbReference type="InterPro" id="IPR015856">
    <property type="entry name" value="ABC_transpr_CbiO/EcfA_su"/>
</dbReference>
<evidence type="ECO:0000256" key="2">
    <source>
        <dbReference type="ARBA" id="ARBA00005417"/>
    </source>
</evidence>
<dbReference type="PANTHER" id="PTHR43553">
    <property type="entry name" value="HEAVY METAL TRANSPORTER"/>
    <property type="match status" value="1"/>
</dbReference>
<dbReference type="Gene3D" id="3.40.50.300">
    <property type="entry name" value="P-loop containing nucleotide triphosphate hydrolases"/>
    <property type="match status" value="2"/>
</dbReference>
<keyword evidence="6" id="KW-0547">Nucleotide-binding</keyword>
<comment type="similarity">
    <text evidence="2">Belongs to the ABC transporter superfamily.</text>
</comment>
<evidence type="ECO:0000256" key="6">
    <source>
        <dbReference type="ARBA" id="ARBA00022741"/>
    </source>
</evidence>
<name>A0ABU2B753_9CORY</name>
<comment type="caution">
    <text evidence="12">The sequence shown here is derived from an EMBL/GenBank/DDBJ whole genome shotgun (WGS) entry which is preliminary data.</text>
</comment>
<evidence type="ECO:0000256" key="8">
    <source>
        <dbReference type="ARBA" id="ARBA00022967"/>
    </source>
</evidence>
<dbReference type="InterPro" id="IPR027417">
    <property type="entry name" value="P-loop_NTPase"/>
</dbReference>
<dbReference type="InterPro" id="IPR003593">
    <property type="entry name" value="AAA+_ATPase"/>
</dbReference>
<accession>A0ABU2B753</accession>
<organism evidence="12 13">
    <name type="scientific">Corynebacterium felinum</name>
    <dbReference type="NCBI Taxonomy" id="131318"/>
    <lineage>
        <taxon>Bacteria</taxon>
        <taxon>Bacillati</taxon>
        <taxon>Actinomycetota</taxon>
        <taxon>Actinomycetes</taxon>
        <taxon>Mycobacteriales</taxon>
        <taxon>Corynebacteriaceae</taxon>
        <taxon>Corynebacterium</taxon>
    </lineage>
</organism>
<evidence type="ECO:0000256" key="1">
    <source>
        <dbReference type="ARBA" id="ARBA00004202"/>
    </source>
</evidence>
<evidence type="ECO:0000256" key="5">
    <source>
        <dbReference type="ARBA" id="ARBA00022737"/>
    </source>
</evidence>
<keyword evidence="7 12" id="KW-0067">ATP-binding</keyword>
<dbReference type="PROSITE" id="PS50893">
    <property type="entry name" value="ABC_TRANSPORTER_2"/>
    <property type="match status" value="2"/>
</dbReference>
<evidence type="ECO:0000259" key="11">
    <source>
        <dbReference type="PROSITE" id="PS50893"/>
    </source>
</evidence>
<evidence type="ECO:0000256" key="3">
    <source>
        <dbReference type="ARBA" id="ARBA00022448"/>
    </source>
</evidence>
<feature type="domain" description="ABC transporter" evidence="11">
    <location>
        <begin position="282"/>
        <end position="462"/>
    </location>
</feature>
<dbReference type="SMART" id="SM00382">
    <property type="entry name" value="AAA"/>
    <property type="match status" value="2"/>
</dbReference>
<protein>
    <submittedName>
        <fullName evidence="12">Energy-coupling factor transport system ATP-binding protein</fullName>
        <ecNumber evidence="12">3.6.3.-</ecNumber>
    </submittedName>
</protein>